<feature type="region of interest" description="Disordered" evidence="1">
    <location>
        <begin position="204"/>
        <end position="227"/>
    </location>
</feature>
<feature type="region of interest" description="Disordered" evidence="1">
    <location>
        <begin position="147"/>
        <end position="178"/>
    </location>
</feature>
<protein>
    <recommendedName>
        <fullName evidence="4">CCD97-like C-terminal domain-containing protein</fullName>
    </recommendedName>
</protein>
<name>A0A1J8QK58_9AGAM</name>
<evidence type="ECO:0000256" key="1">
    <source>
        <dbReference type="SAM" id="MobiDB-lite"/>
    </source>
</evidence>
<dbReference type="STRING" id="180088.A0A1J8QK58"/>
<keyword evidence="3" id="KW-1185">Reference proteome</keyword>
<proteinExistence type="predicted"/>
<comment type="caution">
    <text evidence="2">The sequence shown here is derived from an EMBL/GenBank/DDBJ whole genome shotgun (WGS) entry which is preliminary data.</text>
</comment>
<dbReference type="AlphaFoldDB" id="A0A1J8QK58"/>
<gene>
    <name evidence="2" type="ORF">AZE42_00476</name>
</gene>
<evidence type="ECO:0000313" key="3">
    <source>
        <dbReference type="Proteomes" id="UP000183567"/>
    </source>
</evidence>
<sequence length="227" mass="26591">MQFTFQDSEILSYLGLPKDYDPLPSAFPVEFLKKHLHQLPPHITQRFSLVTTPKQRTLITEIRNRRLKFTESGPRCLSFTGARNAWPALWQGRERRGQEEAKEEQEWVAKSFLDGSGQQVGKLGKLLGEFEEEREAEKVRVIRRMQANDEFVPEEEDSDSEEENEAPDIQEVDESSEEAKTLFERRIKERFIYGLLEGADYDSVDWDEGLDVEDKNAEERWFDDEDE</sequence>
<dbReference type="OrthoDB" id="3345311at2759"/>
<dbReference type="EMBL" id="LVVM01004012">
    <property type="protein sequence ID" value="OJA13824.1"/>
    <property type="molecule type" value="Genomic_DNA"/>
</dbReference>
<evidence type="ECO:0008006" key="4">
    <source>
        <dbReference type="Google" id="ProtNLM"/>
    </source>
</evidence>
<evidence type="ECO:0000313" key="2">
    <source>
        <dbReference type="EMBL" id="OJA13824.1"/>
    </source>
</evidence>
<dbReference type="Proteomes" id="UP000183567">
    <property type="component" value="Unassembled WGS sequence"/>
</dbReference>
<reference evidence="2 3" key="1">
    <citation type="submission" date="2016-03" db="EMBL/GenBank/DDBJ databases">
        <title>Comparative genomics of the ectomycorrhizal sister species Rhizopogon vinicolor and Rhizopogon vesiculosus (Basidiomycota: Boletales) reveals a divergence of the mating type B locus.</title>
        <authorList>
            <person name="Mujic A.B."/>
            <person name="Kuo A."/>
            <person name="Tritt A."/>
            <person name="Lipzen A."/>
            <person name="Chen C."/>
            <person name="Johnson J."/>
            <person name="Sharma A."/>
            <person name="Barry K."/>
            <person name="Grigoriev I.V."/>
            <person name="Spatafora J.W."/>
        </authorList>
    </citation>
    <scope>NUCLEOTIDE SEQUENCE [LARGE SCALE GENOMIC DNA]</scope>
    <source>
        <strain evidence="2 3">AM-OR11-056</strain>
    </source>
</reference>
<organism evidence="2 3">
    <name type="scientific">Rhizopogon vesiculosus</name>
    <dbReference type="NCBI Taxonomy" id="180088"/>
    <lineage>
        <taxon>Eukaryota</taxon>
        <taxon>Fungi</taxon>
        <taxon>Dikarya</taxon>
        <taxon>Basidiomycota</taxon>
        <taxon>Agaricomycotina</taxon>
        <taxon>Agaricomycetes</taxon>
        <taxon>Agaricomycetidae</taxon>
        <taxon>Boletales</taxon>
        <taxon>Suillineae</taxon>
        <taxon>Rhizopogonaceae</taxon>
        <taxon>Rhizopogon</taxon>
    </lineage>
</organism>
<feature type="compositionally biased region" description="Acidic residues" evidence="1">
    <location>
        <begin position="151"/>
        <end position="176"/>
    </location>
</feature>
<accession>A0A1J8QK58</accession>